<keyword evidence="15" id="KW-1185">Reference proteome</keyword>
<keyword evidence="10" id="KW-0812">Transmembrane</keyword>
<comment type="caution">
    <text evidence="14">The sequence shown here is derived from an EMBL/GenBank/DDBJ whole genome shotgun (WGS) entry which is preliminary data.</text>
</comment>
<evidence type="ECO:0000313" key="14">
    <source>
        <dbReference type="EMBL" id="MCK7595109.1"/>
    </source>
</evidence>
<evidence type="ECO:0000259" key="13">
    <source>
        <dbReference type="Pfam" id="PF09335"/>
    </source>
</evidence>
<feature type="domain" description="Pyridine nucleotide-disulphide oxidoreductase dimerisation" evidence="11">
    <location>
        <begin position="588"/>
        <end position="696"/>
    </location>
</feature>
<dbReference type="PRINTS" id="PR00368">
    <property type="entry name" value="FADPNR"/>
</dbReference>
<dbReference type="Pfam" id="PF07992">
    <property type="entry name" value="Pyr_redox_2"/>
    <property type="match status" value="1"/>
</dbReference>
<dbReference type="InterPro" id="IPR032816">
    <property type="entry name" value="VTT_dom"/>
</dbReference>
<evidence type="ECO:0000256" key="8">
    <source>
        <dbReference type="ARBA" id="ARBA00023284"/>
    </source>
</evidence>
<accession>A0ABT0GLK1</accession>
<feature type="transmembrane region" description="Helical" evidence="10">
    <location>
        <begin position="94"/>
        <end position="120"/>
    </location>
</feature>
<dbReference type="PRINTS" id="PR00411">
    <property type="entry name" value="PNDRDTASEI"/>
</dbReference>
<keyword evidence="10" id="KW-0472">Membrane</keyword>
<feature type="transmembrane region" description="Helical" evidence="10">
    <location>
        <begin position="144"/>
        <end position="167"/>
    </location>
</feature>
<keyword evidence="8 9" id="KW-0676">Redox-active center</keyword>
<feature type="transmembrane region" description="Helical" evidence="10">
    <location>
        <begin position="174"/>
        <end position="194"/>
    </location>
</feature>
<keyword evidence="7" id="KW-1015">Disulfide bond</keyword>
<dbReference type="EMBL" id="JALNMH010000014">
    <property type="protein sequence ID" value="MCK7595109.1"/>
    <property type="molecule type" value="Genomic_DNA"/>
</dbReference>
<dbReference type="InterPro" id="IPR036188">
    <property type="entry name" value="FAD/NAD-bd_sf"/>
</dbReference>
<dbReference type="PROSITE" id="PS00076">
    <property type="entry name" value="PYRIDINE_REDOX_1"/>
    <property type="match status" value="1"/>
</dbReference>
<feature type="domain" description="VTT" evidence="13">
    <location>
        <begin position="82"/>
        <end position="195"/>
    </location>
</feature>
<dbReference type="SUPFAM" id="SSF55424">
    <property type="entry name" value="FAD/NAD-linked reductases, dimerisation (C-terminal) domain"/>
    <property type="match status" value="1"/>
</dbReference>
<dbReference type="InterPro" id="IPR012999">
    <property type="entry name" value="Pyr_OxRdtase_I_AS"/>
</dbReference>
<dbReference type="Pfam" id="PF09335">
    <property type="entry name" value="VTT_dom"/>
    <property type="match status" value="1"/>
</dbReference>
<evidence type="ECO:0000256" key="2">
    <source>
        <dbReference type="ARBA" id="ARBA00007532"/>
    </source>
</evidence>
<dbReference type="Gene3D" id="3.50.50.60">
    <property type="entry name" value="FAD/NAD(P)-binding domain"/>
    <property type="match status" value="2"/>
</dbReference>
<comment type="similarity">
    <text evidence="2 9">Belongs to the class-I pyridine nucleotide-disulfide oxidoreductase family.</text>
</comment>
<keyword evidence="3 9" id="KW-0285">Flavoprotein</keyword>
<evidence type="ECO:0000256" key="9">
    <source>
        <dbReference type="RuleBase" id="RU003691"/>
    </source>
</evidence>
<evidence type="ECO:0000256" key="5">
    <source>
        <dbReference type="ARBA" id="ARBA00022857"/>
    </source>
</evidence>
<keyword evidence="6 9" id="KW-0560">Oxidoreductase</keyword>
<feature type="transmembrane region" description="Helical" evidence="10">
    <location>
        <begin position="61"/>
        <end position="87"/>
    </location>
</feature>
<reference evidence="14" key="1">
    <citation type="submission" date="2022-04" db="EMBL/GenBank/DDBJ databases">
        <title>Lysobacter sp. CAU 1642 isolated from sea sand.</title>
        <authorList>
            <person name="Kim W."/>
        </authorList>
    </citation>
    <scope>NUCLEOTIDE SEQUENCE</scope>
    <source>
        <strain evidence="14">CAU 1642</strain>
    </source>
</reference>
<dbReference type="RefSeq" id="WP_248210873.1">
    <property type="nucleotide sequence ID" value="NZ_JALNMH010000014.1"/>
</dbReference>
<name>A0ABT0GLK1_9GAMM</name>
<sequence>MSDPARKSPGKGLGKRLLLVGVLLAVAFALYRSGLLAELDLESLKARQAELSGWVEANFLLALGAYFLLYVAVTALSLPGAAILTLGAGAVFGLLWGTVLVSFASTIGATAAFLVARFLLRDTLSSRFGERMKRFDEGVRRDGAFFLFTLRLVPVFPFFIVNILAGLSALRVGTFYWVSQLGMLPATIAYVYAGTQLAELESAKDVLSPGLIGAFVVIGLLPLLLRGLTRWLQARRVYKGHRKPARFDYNLIAIGAGSAGLVTSYIGAAVKAKVALIEKHRMGGDCLNTGCVPSKALIRTARLLAEARDSQRYGIDRMQAEFDFATVMERVQTVIGKVEPHDSVERYTGLGVDVIKGEARLVSPWEVEVEGRRISARSIVIATGGRPALPDLPGLEEVPYLTSDTIWSLRERPARLLVLGGGPIGCELAQCFARLGSAVTVVSRGERLLPKEDADAGEHLAQRLRDEGLTLALRHSALRIERRGEGHALVCEIDGRETEFGFDRLLLAVGRRANVEGFGLQELGVRLARGGTIEHDALMRTNFPNIHVCGDVAGPYQFTHVSSHQAWYAAVNGLLAPFWSFRADYRVIPWVTFTDPEVARVGLSEDEARERGIEVEVTRYGLDDLDRAIADSADEGFVKVLTPPGKDEILGVSIVGQHAGELLPEFVLAMKYRLGLNKLLGTIHVYPTWSEANKYAAGVWKKANAPQGALRWAERFFAWRRG</sequence>
<gene>
    <name evidence="14" type="ORF">M0G41_15675</name>
</gene>
<dbReference type="Proteomes" id="UP001431449">
    <property type="component" value="Unassembled WGS sequence"/>
</dbReference>
<keyword evidence="5" id="KW-0521">NADP</keyword>
<proteinExistence type="inferred from homology"/>
<evidence type="ECO:0000259" key="12">
    <source>
        <dbReference type="Pfam" id="PF07992"/>
    </source>
</evidence>
<evidence type="ECO:0000256" key="10">
    <source>
        <dbReference type="SAM" id="Phobius"/>
    </source>
</evidence>
<dbReference type="InterPro" id="IPR016156">
    <property type="entry name" value="FAD/NAD-linked_Rdtase_dimer_sf"/>
</dbReference>
<dbReference type="SUPFAM" id="SSF51905">
    <property type="entry name" value="FAD/NAD(P)-binding domain"/>
    <property type="match status" value="1"/>
</dbReference>
<keyword evidence="4 9" id="KW-0274">FAD</keyword>
<dbReference type="Pfam" id="PF02852">
    <property type="entry name" value="Pyr_redox_dim"/>
    <property type="match status" value="1"/>
</dbReference>
<organism evidence="14 15">
    <name type="scientific">Pseudomarimonas salicorniae</name>
    <dbReference type="NCBI Taxonomy" id="2933270"/>
    <lineage>
        <taxon>Bacteria</taxon>
        <taxon>Pseudomonadati</taxon>
        <taxon>Pseudomonadota</taxon>
        <taxon>Gammaproteobacteria</taxon>
        <taxon>Lysobacterales</taxon>
        <taxon>Lysobacteraceae</taxon>
        <taxon>Pseudomarimonas</taxon>
    </lineage>
</organism>
<evidence type="ECO:0000256" key="6">
    <source>
        <dbReference type="ARBA" id="ARBA00023002"/>
    </source>
</evidence>
<feature type="domain" description="FAD/NAD(P)-binding" evidence="12">
    <location>
        <begin position="250"/>
        <end position="566"/>
    </location>
</feature>
<dbReference type="Gene3D" id="3.30.390.30">
    <property type="match status" value="1"/>
</dbReference>
<feature type="transmembrane region" description="Helical" evidence="10">
    <location>
        <begin position="206"/>
        <end position="228"/>
    </location>
</feature>
<dbReference type="PANTHER" id="PTHR43014">
    <property type="entry name" value="MERCURIC REDUCTASE"/>
    <property type="match status" value="1"/>
</dbReference>
<protein>
    <submittedName>
        <fullName evidence="14">FAD-dependent oxidoreductase</fullName>
    </submittedName>
</protein>
<dbReference type="PANTHER" id="PTHR43014:SF2">
    <property type="entry name" value="MERCURIC REDUCTASE"/>
    <property type="match status" value="1"/>
</dbReference>
<dbReference type="InterPro" id="IPR004099">
    <property type="entry name" value="Pyr_nucl-diS_OxRdtase_dimer"/>
</dbReference>
<evidence type="ECO:0000256" key="4">
    <source>
        <dbReference type="ARBA" id="ARBA00022827"/>
    </source>
</evidence>
<evidence type="ECO:0000259" key="11">
    <source>
        <dbReference type="Pfam" id="PF02852"/>
    </source>
</evidence>
<dbReference type="InterPro" id="IPR023753">
    <property type="entry name" value="FAD/NAD-binding_dom"/>
</dbReference>
<feature type="transmembrane region" description="Helical" evidence="10">
    <location>
        <begin position="249"/>
        <end position="270"/>
    </location>
</feature>
<evidence type="ECO:0000256" key="1">
    <source>
        <dbReference type="ARBA" id="ARBA00001974"/>
    </source>
</evidence>
<evidence type="ECO:0000313" key="15">
    <source>
        <dbReference type="Proteomes" id="UP001431449"/>
    </source>
</evidence>
<evidence type="ECO:0000256" key="3">
    <source>
        <dbReference type="ARBA" id="ARBA00022630"/>
    </source>
</evidence>
<keyword evidence="10" id="KW-1133">Transmembrane helix</keyword>
<evidence type="ECO:0000256" key="7">
    <source>
        <dbReference type="ARBA" id="ARBA00023157"/>
    </source>
</evidence>
<comment type="cofactor">
    <cofactor evidence="1">
        <name>FAD</name>
        <dbReference type="ChEBI" id="CHEBI:57692"/>
    </cofactor>
</comment>